<dbReference type="Proteomes" id="UP000186705">
    <property type="component" value="Unassembled WGS sequence"/>
</dbReference>
<dbReference type="STRING" id="1862672.BO225_00295"/>
<reference evidence="1 2" key="1">
    <citation type="submission" date="2016-11" db="EMBL/GenBank/DDBJ databases">
        <title>Description of two novel members of the family Erysipelotrichaceae: Ileibacterium lipovorans gen. nov., sp. nov. and Dubosiella newyorkensis, gen. nov., sp. nov.</title>
        <authorList>
            <person name="Cox L.M."/>
            <person name="Sohn J."/>
            <person name="Tyrrell K.L."/>
            <person name="Citron D.M."/>
            <person name="Lawson P.A."/>
            <person name="Patel N.B."/>
            <person name="Iizumi T."/>
            <person name="Perez-Perez G.I."/>
            <person name="Goldstein E.J."/>
            <person name="Blaser M.J."/>
        </authorList>
    </citation>
    <scope>NUCLEOTIDE SEQUENCE [LARGE SCALE GENOMIC DNA]</scope>
    <source>
        <strain evidence="1 2">NYU-BL-A4</strain>
    </source>
</reference>
<dbReference type="SUPFAM" id="SSF48452">
    <property type="entry name" value="TPR-like"/>
    <property type="match status" value="1"/>
</dbReference>
<proteinExistence type="predicted"/>
<dbReference type="OrthoDB" id="252257at2"/>
<dbReference type="AlphaFoldDB" id="A0A1U7NQT1"/>
<dbReference type="Gene3D" id="1.25.40.10">
    <property type="entry name" value="Tetratricopeptide repeat domain"/>
    <property type="match status" value="1"/>
</dbReference>
<sequence length="137" mass="15961">MQEKDEQALEYAKQALSLGSTFPDIYIVLAFSNYRLHQFELARQFAIEFLEKNFEEERAVLIGLFMKLVLAVLDQEPDIASLASQITSLLPDFRAVELEIPFYSLLTDYYKSQNDFSRALDAQDKLVSYLKFNFNFH</sequence>
<name>A0A1U7NQT1_9FIRM</name>
<evidence type="ECO:0000313" key="2">
    <source>
        <dbReference type="Proteomes" id="UP000186705"/>
    </source>
</evidence>
<accession>A0A1U7NQT1</accession>
<evidence type="ECO:0008006" key="3">
    <source>
        <dbReference type="Google" id="ProtNLM"/>
    </source>
</evidence>
<comment type="caution">
    <text evidence="1">The sequence shown here is derived from an EMBL/GenBank/DDBJ whole genome shotgun (WGS) entry which is preliminary data.</text>
</comment>
<dbReference type="InterPro" id="IPR011990">
    <property type="entry name" value="TPR-like_helical_dom_sf"/>
</dbReference>
<organism evidence="1 2">
    <name type="scientific">Dubosiella newyorkensis</name>
    <dbReference type="NCBI Taxonomy" id="1862672"/>
    <lineage>
        <taxon>Bacteria</taxon>
        <taxon>Bacillati</taxon>
        <taxon>Bacillota</taxon>
        <taxon>Erysipelotrichia</taxon>
        <taxon>Erysipelotrichales</taxon>
        <taxon>Erysipelotrichaceae</taxon>
        <taxon>Dubosiella</taxon>
    </lineage>
</organism>
<dbReference type="EMBL" id="MPKA01000020">
    <property type="protein sequence ID" value="OLU47992.1"/>
    <property type="molecule type" value="Genomic_DNA"/>
</dbReference>
<protein>
    <recommendedName>
        <fullName evidence="3">Tetratricopeptide repeat protein</fullName>
    </recommendedName>
</protein>
<dbReference type="GeneID" id="78274395"/>
<evidence type="ECO:0000313" key="1">
    <source>
        <dbReference type="EMBL" id="OLU47992.1"/>
    </source>
</evidence>
<gene>
    <name evidence="1" type="ORF">BO225_00295</name>
</gene>
<dbReference type="RefSeq" id="WP_076340310.1">
    <property type="nucleotide sequence ID" value="NZ_CAPQIB010000058.1"/>
</dbReference>
<keyword evidence="2" id="KW-1185">Reference proteome</keyword>